<feature type="region of interest" description="Disordered" evidence="1">
    <location>
        <begin position="1"/>
        <end position="21"/>
    </location>
</feature>
<dbReference type="EMBL" id="VSRR010103968">
    <property type="protein sequence ID" value="MPC95914.1"/>
    <property type="molecule type" value="Genomic_DNA"/>
</dbReference>
<accession>A0A5B7JU94</accession>
<protein>
    <submittedName>
        <fullName evidence="2">Uncharacterized protein</fullName>
    </submittedName>
</protein>
<comment type="caution">
    <text evidence="2">The sequence shown here is derived from an EMBL/GenBank/DDBJ whole genome shotgun (WGS) entry which is preliminary data.</text>
</comment>
<name>A0A5B7JU94_PORTR</name>
<organism evidence="2 3">
    <name type="scientific">Portunus trituberculatus</name>
    <name type="common">Swimming crab</name>
    <name type="synonym">Neptunus trituberculatus</name>
    <dbReference type="NCBI Taxonomy" id="210409"/>
    <lineage>
        <taxon>Eukaryota</taxon>
        <taxon>Metazoa</taxon>
        <taxon>Ecdysozoa</taxon>
        <taxon>Arthropoda</taxon>
        <taxon>Crustacea</taxon>
        <taxon>Multicrustacea</taxon>
        <taxon>Malacostraca</taxon>
        <taxon>Eumalacostraca</taxon>
        <taxon>Eucarida</taxon>
        <taxon>Decapoda</taxon>
        <taxon>Pleocyemata</taxon>
        <taxon>Brachyura</taxon>
        <taxon>Eubrachyura</taxon>
        <taxon>Portunoidea</taxon>
        <taxon>Portunidae</taxon>
        <taxon>Portuninae</taxon>
        <taxon>Portunus</taxon>
    </lineage>
</organism>
<evidence type="ECO:0000313" key="2">
    <source>
        <dbReference type="EMBL" id="MPC95914.1"/>
    </source>
</evidence>
<gene>
    <name evidence="2" type="ORF">E2C01_091143</name>
</gene>
<dbReference type="AlphaFoldDB" id="A0A5B7JU94"/>
<keyword evidence="3" id="KW-1185">Reference proteome</keyword>
<dbReference type="Proteomes" id="UP000324222">
    <property type="component" value="Unassembled WGS sequence"/>
</dbReference>
<reference evidence="2 3" key="1">
    <citation type="submission" date="2019-05" db="EMBL/GenBank/DDBJ databases">
        <title>Another draft genome of Portunus trituberculatus and its Hox gene families provides insights of decapod evolution.</title>
        <authorList>
            <person name="Jeong J.-H."/>
            <person name="Song I."/>
            <person name="Kim S."/>
            <person name="Choi T."/>
            <person name="Kim D."/>
            <person name="Ryu S."/>
            <person name="Kim W."/>
        </authorList>
    </citation>
    <scope>NUCLEOTIDE SEQUENCE [LARGE SCALE GENOMIC DNA]</scope>
    <source>
        <tissue evidence="2">Muscle</tissue>
    </source>
</reference>
<sequence length="70" mass="7748">MNSDTEEKQVVQGEGRTRLRSCEHHHLGARVTAPLCPRSHNSLPPTLREPCYASGRVLVATCPGQGRRQN</sequence>
<evidence type="ECO:0000256" key="1">
    <source>
        <dbReference type="SAM" id="MobiDB-lite"/>
    </source>
</evidence>
<proteinExistence type="predicted"/>
<evidence type="ECO:0000313" key="3">
    <source>
        <dbReference type="Proteomes" id="UP000324222"/>
    </source>
</evidence>